<proteinExistence type="inferred from homology"/>
<evidence type="ECO:0000313" key="6">
    <source>
        <dbReference type="EMBL" id="OCO85347.1"/>
    </source>
</evidence>
<dbReference type="PANTHER" id="PTHR33337:SF40">
    <property type="entry name" value="CENP-V_GFA DOMAIN-CONTAINING PROTEIN-RELATED"/>
    <property type="match status" value="1"/>
</dbReference>
<gene>
    <name evidence="6" type="ORF">AN695_0202355</name>
    <name evidence="7" type="ORF">DMW51_03340</name>
</gene>
<reference evidence="7 9" key="4">
    <citation type="submission" date="2018-06" db="EMBL/GenBank/DDBJ databases">
        <title>Serratia marcescens genome sequencing and assembly.</title>
        <authorList>
            <person name="Martins R.C.R."/>
            <person name="Perdigao-Neto L.V."/>
            <person name="Costa S.F."/>
            <person name="Levin A.S.S."/>
        </authorList>
    </citation>
    <scope>NUCLEOTIDE SEQUENCE [LARGE SCALE GENOMIC DNA]</scope>
    <source>
        <strain evidence="7 9">1283</strain>
    </source>
</reference>
<evidence type="ECO:0000256" key="1">
    <source>
        <dbReference type="ARBA" id="ARBA00005495"/>
    </source>
</evidence>
<comment type="caution">
    <text evidence="6">The sequence shown here is derived from an EMBL/GenBank/DDBJ whole genome shotgun (WGS) entry which is preliminary data.</text>
</comment>
<evidence type="ECO:0000313" key="7">
    <source>
        <dbReference type="EMBL" id="PYA73734.1"/>
    </source>
</evidence>
<evidence type="ECO:0000256" key="2">
    <source>
        <dbReference type="ARBA" id="ARBA00022723"/>
    </source>
</evidence>
<dbReference type="EMBL" id="QJQB01000062">
    <property type="protein sequence ID" value="PYA73734.1"/>
    <property type="molecule type" value="Genomic_DNA"/>
</dbReference>
<dbReference type="PANTHER" id="PTHR33337">
    <property type="entry name" value="GFA DOMAIN-CONTAINING PROTEIN"/>
    <property type="match status" value="1"/>
</dbReference>
<dbReference type="Proteomes" id="UP000247823">
    <property type="component" value="Unassembled WGS sequence"/>
</dbReference>
<evidence type="ECO:0000313" key="8">
    <source>
        <dbReference type="Proteomes" id="UP000050489"/>
    </source>
</evidence>
<dbReference type="Pfam" id="PF04828">
    <property type="entry name" value="GFA"/>
    <property type="match status" value="1"/>
</dbReference>
<dbReference type="Proteomes" id="UP000050489">
    <property type="component" value="Unassembled WGS sequence"/>
</dbReference>
<protein>
    <submittedName>
        <fullName evidence="7">GFA family protein</fullName>
    </submittedName>
    <submittedName>
        <fullName evidence="6">Ribulose phosphate epimerase</fullName>
    </submittedName>
</protein>
<reference evidence="8" key="1">
    <citation type="submission" date="2016-04" db="EMBL/GenBank/DDBJ databases">
        <authorList>
            <person name="Osei Sekyere J."/>
            <person name="Sivertsen A."/>
            <person name="Pedersen A.T."/>
            <person name="Sundsfjord A."/>
        </authorList>
    </citation>
    <scope>NUCLEOTIDE SEQUENCE [LARGE SCALE GENOMIC DNA]</scope>
    <source>
        <strain evidence="8">945174350</strain>
    </source>
</reference>
<dbReference type="PROSITE" id="PS51891">
    <property type="entry name" value="CENP_V_GFA"/>
    <property type="match status" value="1"/>
</dbReference>
<name>A0A2V4GWN0_SERMA</name>
<dbReference type="AlphaFoldDB" id="A0A2V4GWN0"/>
<evidence type="ECO:0000256" key="3">
    <source>
        <dbReference type="ARBA" id="ARBA00022833"/>
    </source>
</evidence>
<dbReference type="SUPFAM" id="SSF51316">
    <property type="entry name" value="Mss4-like"/>
    <property type="match status" value="1"/>
</dbReference>
<evidence type="ECO:0000256" key="4">
    <source>
        <dbReference type="ARBA" id="ARBA00023239"/>
    </source>
</evidence>
<dbReference type="GO" id="GO:0046872">
    <property type="term" value="F:metal ion binding"/>
    <property type="evidence" value="ECO:0007669"/>
    <property type="project" value="UniProtKB-KW"/>
</dbReference>
<dbReference type="InterPro" id="IPR006913">
    <property type="entry name" value="CENP-V/GFA"/>
</dbReference>
<dbReference type="GO" id="GO:0016846">
    <property type="term" value="F:carbon-sulfur lyase activity"/>
    <property type="evidence" value="ECO:0007669"/>
    <property type="project" value="InterPro"/>
</dbReference>
<feature type="domain" description="CENP-V/GFA" evidence="5">
    <location>
        <begin position="6"/>
        <end position="123"/>
    </location>
</feature>
<reference evidence="7" key="5">
    <citation type="submission" date="2018-06" db="EMBL/GenBank/DDBJ databases">
        <authorList>
            <person name="Martins R.C."/>
            <person name="Perdigao-Neto L.V."/>
            <person name="Costa S.F."/>
            <person name="Levin A.S.S."/>
        </authorList>
    </citation>
    <scope>NUCLEOTIDE SEQUENCE</scope>
    <source>
        <strain evidence="7">1283</strain>
    </source>
</reference>
<accession>A0A2V4GWN0</accession>
<evidence type="ECO:0000259" key="5">
    <source>
        <dbReference type="PROSITE" id="PS51891"/>
    </source>
</evidence>
<reference evidence="9" key="3">
    <citation type="submission" date="2018-06" db="EMBL/GenBank/DDBJ databases">
        <title>Serratia marcescens genome sequencing and assembly.</title>
        <authorList>
            <person name="Martins R.C."/>
            <person name="Perdigao-Neto L.V."/>
            <person name="Costa S.F."/>
            <person name="Levin A.S.S."/>
        </authorList>
    </citation>
    <scope>NUCLEOTIDE SEQUENCE [LARGE SCALE GENOMIC DNA]</scope>
    <source>
        <strain evidence="9">1283</strain>
    </source>
</reference>
<comment type="similarity">
    <text evidence="1">Belongs to the Gfa family.</text>
</comment>
<dbReference type="InterPro" id="IPR011057">
    <property type="entry name" value="Mss4-like_sf"/>
</dbReference>
<reference evidence="6" key="2">
    <citation type="journal article" date="2017" name="PLoS ONE">
        <title>Genomic and phenotypic characterisation of fluoroquinolone resistance mechanisms in Enterobacteriaceae in Durban, South Africa.</title>
        <authorList>
            <person name="Osei Sekyere J."/>
            <person name="Amoako D.G."/>
        </authorList>
    </citation>
    <scope>NUCLEOTIDE SEQUENCE</scope>
    <source>
        <strain evidence="6">945174350</strain>
    </source>
</reference>
<dbReference type="EMBL" id="LJEX02000092">
    <property type="protein sequence ID" value="OCO85347.1"/>
    <property type="molecule type" value="Genomic_DNA"/>
</dbReference>
<dbReference type="RefSeq" id="WP_038877695.1">
    <property type="nucleotide sequence ID" value="NZ_CABMHU010000140.1"/>
</dbReference>
<keyword evidence="9" id="KW-1185">Reference proteome</keyword>
<keyword evidence="4" id="KW-0456">Lyase</keyword>
<evidence type="ECO:0000313" key="9">
    <source>
        <dbReference type="Proteomes" id="UP000247823"/>
    </source>
</evidence>
<organism evidence="6 8">
    <name type="scientific">Serratia marcescens</name>
    <dbReference type="NCBI Taxonomy" id="615"/>
    <lineage>
        <taxon>Bacteria</taxon>
        <taxon>Pseudomonadati</taxon>
        <taxon>Pseudomonadota</taxon>
        <taxon>Gammaproteobacteria</taxon>
        <taxon>Enterobacterales</taxon>
        <taxon>Yersiniaceae</taxon>
        <taxon>Serratia</taxon>
    </lineage>
</organism>
<dbReference type="Gene3D" id="3.90.1590.10">
    <property type="entry name" value="glutathione-dependent formaldehyde- activating enzyme (gfa)"/>
    <property type="match status" value="1"/>
</dbReference>
<sequence length="128" mass="14021">MENPCYSGGCLCGHIRFQAHGLPGNPHSCSCDFCRRHSGAPTLCWVEFPRQAVEWNGPGGMPALYRSSPYSSRAFCPRCGSTLGAIDDEPTVALATGSFDRANLPELRPTSHAFADVCPEWWRTDGMR</sequence>
<keyword evidence="3" id="KW-0862">Zinc</keyword>
<keyword evidence="2" id="KW-0479">Metal-binding</keyword>